<evidence type="ECO:0000256" key="7">
    <source>
        <dbReference type="ARBA" id="ARBA00023237"/>
    </source>
</evidence>
<organism evidence="8 9">
    <name type="scientific">Dyadobacter helix</name>
    <dbReference type="NCBI Taxonomy" id="2822344"/>
    <lineage>
        <taxon>Bacteria</taxon>
        <taxon>Pseudomonadati</taxon>
        <taxon>Bacteroidota</taxon>
        <taxon>Cytophagia</taxon>
        <taxon>Cytophagales</taxon>
        <taxon>Spirosomataceae</taxon>
        <taxon>Dyadobacter</taxon>
    </lineage>
</organism>
<dbReference type="Proteomes" id="UP000680038">
    <property type="component" value="Unassembled WGS sequence"/>
</dbReference>
<evidence type="ECO:0000313" key="8">
    <source>
        <dbReference type="EMBL" id="CAG4990306.1"/>
    </source>
</evidence>
<evidence type="ECO:0000256" key="1">
    <source>
        <dbReference type="ARBA" id="ARBA00004442"/>
    </source>
</evidence>
<dbReference type="Pfam" id="PF02321">
    <property type="entry name" value="OEP"/>
    <property type="match status" value="2"/>
</dbReference>
<evidence type="ECO:0000256" key="5">
    <source>
        <dbReference type="ARBA" id="ARBA00022692"/>
    </source>
</evidence>
<keyword evidence="4" id="KW-1134">Transmembrane beta strand</keyword>
<dbReference type="InterPro" id="IPR003423">
    <property type="entry name" value="OMP_efflux"/>
</dbReference>
<comment type="similarity">
    <text evidence="2">Belongs to the outer membrane factor (OMF) (TC 1.B.17) family.</text>
</comment>
<dbReference type="PANTHER" id="PTHR30026:SF20">
    <property type="entry name" value="OUTER MEMBRANE PROTEIN TOLC"/>
    <property type="match status" value="1"/>
</dbReference>
<evidence type="ECO:0000313" key="9">
    <source>
        <dbReference type="Proteomes" id="UP000680038"/>
    </source>
</evidence>
<keyword evidence="6" id="KW-0472">Membrane</keyword>
<gene>
    <name evidence="8" type="ORF">DYBT9275_00500</name>
</gene>
<dbReference type="GO" id="GO:0015288">
    <property type="term" value="F:porin activity"/>
    <property type="evidence" value="ECO:0007669"/>
    <property type="project" value="TreeGrafter"/>
</dbReference>
<sequence length="507" mass="56911">MFPKLNSSFGQNYSLVNIIHYMNYQHHRSFSRSAKPSEKKSSALPLMPMSVRHFCLIALGLFIFSFNTAAQQVSLQEILDQGKQNFPFLKSKQSEIRSAESRIKSVKTDYLPAFVVQDQYTFGTNNNVNGGFFPNEGMAFSPSGGIRPENIYKGVFGSFTTALVDWRVFNFGKLNANVAAANAELTRSQADYENELFQHQVRIVDAYLVLLINQKLVTAQERNLERALVFKQVTDAAVGSGMRPGVDSSLASAEYAKARLLLLESQRSEKAQRLRLSELSGVLQDNIQVDSMQFYSRLPVGTVSPDAFLKNPLLKLSQTQIDASAARSISIRKSSLPSVSLLAAGMARGSGVSNKDNAYRTDFGSGMNYQVYNYFFGISTRWNLTNILKVRNDYKSEQFQAERFREIYNTQKLQMDRQLRESDIQFALSMEQARLTPVQLNAARTAFLQAEARYQNGMTDLFTLAQSVNTLNRAEVDKYVANGNVWRSLLMKAAAAGDLSLFLNQLE</sequence>
<comment type="subcellular location">
    <subcellularLocation>
        <location evidence="1">Cell outer membrane</location>
    </subcellularLocation>
</comment>
<dbReference type="InterPro" id="IPR051906">
    <property type="entry name" value="TolC-like"/>
</dbReference>
<reference evidence="8" key="1">
    <citation type="submission" date="2021-04" db="EMBL/GenBank/DDBJ databases">
        <authorList>
            <person name="Rodrigo-Torres L."/>
            <person name="Arahal R. D."/>
            <person name="Lucena T."/>
        </authorList>
    </citation>
    <scope>NUCLEOTIDE SEQUENCE</scope>
    <source>
        <strain evidence="8">CECT 9275</strain>
    </source>
</reference>
<dbReference type="AlphaFoldDB" id="A0A916NAW0"/>
<name>A0A916NAW0_9BACT</name>
<proteinExistence type="inferred from homology"/>
<evidence type="ECO:0008006" key="10">
    <source>
        <dbReference type="Google" id="ProtNLM"/>
    </source>
</evidence>
<dbReference type="Gene3D" id="1.20.1600.10">
    <property type="entry name" value="Outer membrane efflux proteins (OEP)"/>
    <property type="match status" value="1"/>
</dbReference>
<keyword evidence="9" id="KW-1185">Reference proteome</keyword>
<evidence type="ECO:0000256" key="3">
    <source>
        <dbReference type="ARBA" id="ARBA00022448"/>
    </source>
</evidence>
<evidence type="ECO:0000256" key="4">
    <source>
        <dbReference type="ARBA" id="ARBA00022452"/>
    </source>
</evidence>
<dbReference type="GO" id="GO:0015562">
    <property type="term" value="F:efflux transmembrane transporter activity"/>
    <property type="evidence" value="ECO:0007669"/>
    <property type="project" value="InterPro"/>
</dbReference>
<keyword evidence="5" id="KW-0812">Transmembrane</keyword>
<protein>
    <recommendedName>
        <fullName evidence="10">Outer membrane protein TolC</fullName>
    </recommendedName>
</protein>
<comment type="caution">
    <text evidence="8">The sequence shown here is derived from an EMBL/GenBank/DDBJ whole genome shotgun (WGS) entry which is preliminary data.</text>
</comment>
<dbReference type="SUPFAM" id="SSF56954">
    <property type="entry name" value="Outer membrane efflux proteins (OEP)"/>
    <property type="match status" value="1"/>
</dbReference>
<dbReference type="GO" id="GO:1990281">
    <property type="term" value="C:efflux pump complex"/>
    <property type="evidence" value="ECO:0007669"/>
    <property type="project" value="TreeGrafter"/>
</dbReference>
<keyword evidence="7" id="KW-0998">Cell outer membrane</keyword>
<keyword evidence="3" id="KW-0813">Transport</keyword>
<dbReference type="EMBL" id="CAJRAF010000001">
    <property type="protein sequence ID" value="CAG4990306.1"/>
    <property type="molecule type" value="Genomic_DNA"/>
</dbReference>
<accession>A0A916NAW0</accession>
<evidence type="ECO:0000256" key="2">
    <source>
        <dbReference type="ARBA" id="ARBA00007613"/>
    </source>
</evidence>
<dbReference type="GO" id="GO:0009279">
    <property type="term" value="C:cell outer membrane"/>
    <property type="evidence" value="ECO:0007669"/>
    <property type="project" value="UniProtKB-SubCell"/>
</dbReference>
<dbReference type="PANTHER" id="PTHR30026">
    <property type="entry name" value="OUTER MEMBRANE PROTEIN TOLC"/>
    <property type="match status" value="1"/>
</dbReference>
<evidence type="ECO:0000256" key="6">
    <source>
        <dbReference type="ARBA" id="ARBA00023136"/>
    </source>
</evidence>